<accession>A0ABX1K1H0</accession>
<name>A0ABX1K1H0_9CELL</name>
<evidence type="ECO:0008006" key="3">
    <source>
        <dbReference type="Google" id="ProtNLM"/>
    </source>
</evidence>
<organism evidence="1 2">
    <name type="scientific">Cellulomonas septica</name>
    <dbReference type="NCBI Taxonomy" id="285080"/>
    <lineage>
        <taxon>Bacteria</taxon>
        <taxon>Bacillati</taxon>
        <taxon>Actinomycetota</taxon>
        <taxon>Actinomycetes</taxon>
        <taxon>Micrococcales</taxon>
        <taxon>Cellulomonadaceae</taxon>
        <taxon>Cellulomonas</taxon>
    </lineage>
</organism>
<reference evidence="1 2" key="1">
    <citation type="submission" date="2020-04" db="EMBL/GenBank/DDBJ databases">
        <title>MicrobeNet Type strains.</title>
        <authorList>
            <person name="Nicholson A.C."/>
        </authorList>
    </citation>
    <scope>NUCLEOTIDE SEQUENCE [LARGE SCALE GENOMIC DNA]</scope>
    <source>
        <strain evidence="1 2">ATCC BAA-787</strain>
    </source>
</reference>
<comment type="caution">
    <text evidence="1">The sequence shown here is derived from an EMBL/GenBank/DDBJ whole genome shotgun (WGS) entry which is preliminary data.</text>
</comment>
<sequence length="46" mass="4870">MILAEVIPAPLVGRHVLVLPAGTDVRPLAAAWFPGAAWERQPLDPG</sequence>
<evidence type="ECO:0000313" key="1">
    <source>
        <dbReference type="EMBL" id="NKY40081.1"/>
    </source>
</evidence>
<feature type="non-terminal residue" evidence="1">
    <location>
        <position position="46"/>
    </location>
</feature>
<protein>
    <recommendedName>
        <fullName evidence="3">Leucyl aminopeptidase</fullName>
    </recommendedName>
</protein>
<evidence type="ECO:0000313" key="2">
    <source>
        <dbReference type="Proteomes" id="UP000777774"/>
    </source>
</evidence>
<proteinExistence type="predicted"/>
<dbReference type="Proteomes" id="UP000777774">
    <property type="component" value="Unassembled WGS sequence"/>
</dbReference>
<gene>
    <name evidence="1" type="ORF">HGA02_11225</name>
</gene>
<keyword evidence="2" id="KW-1185">Reference proteome</keyword>
<dbReference type="EMBL" id="JAAXOY010000269">
    <property type="protein sequence ID" value="NKY40081.1"/>
    <property type="molecule type" value="Genomic_DNA"/>
</dbReference>